<dbReference type="Proteomes" id="UP000503540">
    <property type="component" value="Chromosome"/>
</dbReference>
<accession>A0A6G9YTZ7</accession>
<dbReference type="AlphaFoldDB" id="A0A6G9YTZ7"/>
<sequence>MMSAIPTSYPVTLTDGAREYEVFDATGYVNAVYGLGHRRAETAVVSTEKSARNN</sequence>
<organism evidence="1 2">
    <name type="scientific">Nocardia arthritidis</name>
    <dbReference type="NCBI Taxonomy" id="228602"/>
    <lineage>
        <taxon>Bacteria</taxon>
        <taxon>Bacillati</taxon>
        <taxon>Actinomycetota</taxon>
        <taxon>Actinomycetes</taxon>
        <taxon>Mycobacteriales</taxon>
        <taxon>Nocardiaceae</taxon>
        <taxon>Nocardia</taxon>
    </lineage>
</organism>
<reference evidence="1 2" key="1">
    <citation type="journal article" date="2019" name="ACS Chem. Biol.">
        <title>Identification and Mobilization of a Cryptic Antibiotic Biosynthesis Gene Locus from a Human-Pathogenic Nocardia Isolate.</title>
        <authorList>
            <person name="Herisse M."/>
            <person name="Ishida K."/>
            <person name="Porter J.L."/>
            <person name="Howden B."/>
            <person name="Hertweck C."/>
            <person name="Stinear T.P."/>
            <person name="Pidot S.J."/>
        </authorList>
    </citation>
    <scope>NUCLEOTIDE SEQUENCE [LARGE SCALE GENOMIC DNA]</scope>
    <source>
        <strain evidence="1 2">AUSMDU00012717</strain>
    </source>
</reference>
<gene>
    <name evidence="1" type="ORF">F5544_43970</name>
</gene>
<proteinExistence type="predicted"/>
<evidence type="ECO:0008006" key="3">
    <source>
        <dbReference type="Google" id="ProtNLM"/>
    </source>
</evidence>
<keyword evidence="2" id="KW-1185">Reference proteome</keyword>
<dbReference type="EMBL" id="CP046172">
    <property type="protein sequence ID" value="QIS16597.1"/>
    <property type="molecule type" value="Genomic_DNA"/>
</dbReference>
<dbReference type="KEGG" id="nah:F5544_43970"/>
<dbReference type="RefSeq" id="WP_167478651.1">
    <property type="nucleotide sequence ID" value="NZ_CP046172.1"/>
</dbReference>
<evidence type="ECO:0000313" key="2">
    <source>
        <dbReference type="Proteomes" id="UP000503540"/>
    </source>
</evidence>
<evidence type="ECO:0000313" key="1">
    <source>
        <dbReference type="EMBL" id="QIS16597.1"/>
    </source>
</evidence>
<name>A0A6G9YTZ7_9NOCA</name>
<protein>
    <recommendedName>
        <fullName evidence="3">Aminotransferase class III-fold pyridoxal phosphate-dependent enzyme</fullName>
    </recommendedName>
</protein>